<dbReference type="PANTHER" id="PTHR30069:SF29">
    <property type="entry name" value="HEMOGLOBIN AND HEMOGLOBIN-HAPTOGLOBIN-BINDING PROTEIN 1-RELATED"/>
    <property type="match status" value="1"/>
</dbReference>
<evidence type="ECO:0000259" key="10">
    <source>
        <dbReference type="Pfam" id="PF07715"/>
    </source>
</evidence>
<feature type="domain" description="TonB-dependent receptor plug" evidence="10">
    <location>
        <begin position="232"/>
        <end position="336"/>
    </location>
</feature>
<dbReference type="SUPFAM" id="SSF56935">
    <property type="entry name" value="Porins"/>
    <property type="match status" value="1"/>
</dbReference>
<evidence type="ECO:0000313" key="11">
    <source>
        <dbReference type="EMBL" id="MEN7547687.1"/>
    </source>
</evidence>
<dbReference type="Pfam" id="PF07715">
    <property type="entry name" value="Plug"/>
    <property type="match status" value="1"/>
</dbReference>
<feature type="transmembrane region" description="Helical" evidence="9">
    <location>
        <begin position="12"/>
        <end position="32"/>
    </location>
</feature>
<evidence type="ECO:0000313" key="12">
    <source>
        <dbReference type="Proteomes" id="UP001403385"/>
    </source>
</evidence>
<evidence type="ECO:0000256" key="8">
    <source>
        <dbReference type="PROSITE-ProRule" id="PRU01360"/>
    </source>
</evidence>
<comment type="subcellular location">
    <subcellularLocation>
        <location evidence="1 8">Cell outer membrane</location>
        <topology evidence="1 8">Multi-pass membrane protein</topology>
    </subcellularLocation>
</comment>
<evidence type="ECO:0000256" key="7">
    <source>
        <dbReference type="ARBA" id="ARBA00023237"/>
    </source>
</evidence>
<gene>
    <name evidence="11" type="ORF">AAG747_07200</name>
</gene>
<organism evidence="11 12">
    <name type="scientific">Rapidithrix thailandica</name>
    <dbReference type="NCBI Taxonomy" id="413964"/>
    <lineage>
        <taxon>Bacteria</taxon>
        <taxon>Pseudomonadati</taxon>
        <taxon>Bacteroidota</taxon>
        <taxon>Cytophagia</taxon>
        <taxon>Cytophagales</taxon>
        <taxon>Flammeovirgaceae</taxon>
        <taxon>Rapidithrix</taxon>
    </lineage>
</organism>
<keyword evidence="2 8" id="KW-0813">Transport</keyword>
<dbReference type="FunFam" id="2.60.40.1120:FF:000003">
    <property type="entry name" value="Outer membrane protein Omp121"/>
    <property type="match status" value="1"/>
</dbReference>
<dbReference type="GO" id="GO:0044718">
    <property type="term" value="P:siderophore transmembrane transport"/>
    <property type="evidence" value="ECO:0007669"/>
    <property type="project" value="TreeGrafter"/>
</dbReference>
<keyword evidence="6 8" id="KW-0472">Membrane</keyword>
<dbReference type="InterPro" id="IPR023996">
    <property type="entry name" value="TonB-dep_OMP_SusC/RagA"/>
</dbReference>
<evidence type="ECO:0000256" key="9">
    <source>
        <dbReference type="SAM" id="Phobius"/>
    </source>
</evidence>
<dbReference type="Pfam" id="PF13715">
    <property type="entry name" value="CarbopepD_reg_2"/>
    <property type="match status" value="1"/>
</dbReference>
<keyword evidence="9" id="KW-1133">Transmembrane helix</keyword>
<dbReference type="InterPro" id="IPR023997">
    <property type="entry name" value="TonB-dep_OMP_SusC/RagA_CS"/>
</dbReference>
<keyword evidence="4 8" id="KW-0812">Transmembrane</keyword>
<sequence length="1139" mass="129253">MKVKILRQVLTMSKYAFYGIFIQGFLCSMLLASNSKAQLSVSIEEVYLSVNLHDAELKEVFNEIESQTAFMFAYSRELVNDQKRIESFVHRGSLASLLREISQQTGLRFKRVNENIHVSKKGLFAPQVEEVSMGFLQEIKVNGIVKDVKGAPLPGVTILLKGTSTGTTSDMEGHYSLNVPADATLQFSYIGFETQEVAVGNRNSIDITLLENISELEEVVVVGYGTQKKLVSTGSVNTIGGEELQKSPTTNLTNNLVGRMPGVVALNESGEPGFDGSQIRIRGSNTLGDNNPLIVIDGIANRQGGLARLDPNDIESMTVLKDASAAIYGSQAANGVILITTKRGKKGKPTVNFNFNQGFNQPTRLPEMADAATYATMLNEIDMYRSRTPRFSDEEIQKFRDGSDPWYYPNTNWYDEVIKPFSSQYKSNLSVSGGGEKVRYFVSLGTNREDGYYENSATKYTQYNFRSNIDADLTKHIKVSFDVSGRQENRDFPTRSAGSIFRGLMRGKPNLHAYWPNGMPGPDIENGNNPVVTSTDATGYDQDKNYYLQSNLRLDIQIPGVEGLSVTSNVSFDKNYRFRKRFETPWYLYTWDGSTLDNNNEPVLQKSKRGLSEPRLQQWSENGYNTTLNMIATYERNLGNHFFSVMVGTEAQEIRQDNFDAFRRYYISSAVDQLDAGGEKELNNGGEAWESARLNYFGRVSYNYREKYLLGFVWRYDGSYLFPKESRYGFFPGVSLGWRVSEEPFWKDNIQFIDDLKLRASWGQTGNDRIKENPRDAEFQYLAPYEFGDGYVFGVSDDIKSIYIPRVPNTNITWEVANQFDIGIEGQMMQGKIAFEFDYFYNQRSNILWFRNASVPGTAGIDLPQENIGKVVNRGVDGRISYAQQAGNWGFDISVNAGLSKNKITYWDEAPGKPEWQRFTGHPMMNDPNNPDLYYKAIGVFNSQDELDNYPHWEGAREGDIIFEDVNKDGEINGLDRVRIDKNKYPTFTGGLALGITFKQFDFNMLFQGATGGVQYIFTESGEIGNFLQEFADQRWTPDNPNSEHPRTFNRNDEYWVANANTYWLRKTDYLRLKNLEFGYNLPKSLNEKLKIQNARIYVSGYNLLTIDNFNVFDPETTSNSGQYYPQKRVFNMGVSLTF</sequence>
<proteinExistence type="inferred from homology"/>
<dbReference type="AlphaFoldDB" id="A0AAW9S264"/>
<dbReference type="Gene3D" id="2.40.170.20">
    <property type="entry name" value="TonB-dependent receptor, beta-barrel domain"/>
    <property type="match status" value="1"/>
</dbReference>
<dbReference type="InterPro" id="IPR008969">
    <property type="entry name" value="CarboxyPept-like_regulatory"/>
</dbReference>
<evidence type="ECO:0000256" key="5">
    <source>
        <dbReference type="ARBA" id="ARBA00022729"/>
    </source>
</evidence>
<dbReference type="Gene3D" id="2.170.130.10">
    <property type="entry name" value="TonB-dependent receptor, plug domain"/>
    <property type="match status" value="1"/>
</dbReference>
<reference evidence="11 12" key="1">
    <citation type="submission" date="2024-04" db="EMBL/GenBank/DDBJ databases">
        <title>Novel genus in family Flammeovirgaceae.</title>
        <authorList>
            <person name="Nguyen T.H."/>
            <person name="Vuong T.Q."/>
            <person name="Le H."/>
            <person name="Kim S.-G."/>
        </authorList>
    </citation>
    <scope>NUCLEOTIDE SEQUENCE [LARGE SCALE GENOMIC DNA]</scope>
    <source>
        <strain evidence="11 12">JCM 23209</strain>
    </source>
</reference>
<dbReference type="Proteomes" id="UP001403385">
    <property type="component" value="Unassembled WGS sequence"/>
</dbReference>
<dbReference type="RefSeq" id="WP_346820474.1">
    <property type="nucleotide sequence ID" value="NZ_JBDKWZ010000003.1"/>
</dbReference>
<comment type="caution">
    <text evidence="11">The sequence shown here is derived from an EMBL/GenBank/DDBJ whole genome shotgun (WGS) entry which is preliminary data.</text>
</comment>
<dbReference type="InterPro" id="IPR012910">
    <property type="entry name" value="Plug_dom"/>
</dbReference>
<evidence type="ECO:0000256" key="2">
    <source>
        <dbReference type="ARBA" id="ARBA00022448"/>
    </source>
</evidence>
<dbReference type="FunFam" id="2.170.130.10:FF:000003">
    <property type="entry name" value="SusC/RagA family TonB-linked outer membrane protein"/>
    <property type="match status" value="1"/>
</dbReference>
<dbReference type="PROSITE" id="PS52016">
    <property type="entry name" value="TONB_DEPENDENT_REC_3"/>
    <property type="match status" value="1"/>
</dbReference>
<keyword evidence="12" id="KW-1185">Reference proteome</keyword>
<dbReference type="GO" id="GO:0015344">
    <property type="term" value="F:siderophore uptake transmembrane transporter activity"/>
    <property type="evidence" value="ECO:0007669"/>
    <property type="project" value="TreeGrafter"/>
</dbReference>
<dbReference type="InterPro" id="IPR039426">
    <property type="entry name" value="TonB-dep_rcpt-like"/>
</dbReference>
<evidence type="ECO:0000256" key="4">
    <source>
        <dbReference type="ARBA" id="ARBA00022692"/>
    </source>
</evidence>
<dbReference type="InterPro" id="IPR037066">
    <property type="entry name" value="Plug_dom_sf"/>
</dbReference>
<keyword evidence="11" id="KW-0675">Receptor</keyword>
<dbReference type="NCBIfam" id="TIGR04057">
    <property type="entry name" value="SusC_RagA_signa"/>
    <property type="match status" value="1"/>
</dbReference>
<dbReference type="Gene3D" id="2.60.40.1120">
    <property type="entry name" value="Carboxypeptidase-like, regulatory domain"/>
    <property type="match status" value="1"/>
</dbReference>
<dbReference type="SUPFAM" id="SSF49464">
    <property type="entry name" value="Carboxypeptidase regulatory domain-like"/>
    <property type="match status" value="1"/>
</dbReference>
<comment type="similarity">
    <text evidence="8">Belongs to the TonB-dependent receptor family.</text>
</comment>
<evidence type="ECO:0000256" key="1">
    <source>
        <dbReference type="ARBA" id="ARBA00004571"/>
    </source>
</evidence>
<dbReference type="InterPro" id="IPR036942">
    <property type="entry name" value="Beta-barrel_TonB_sf"/>
</dbReference>
<evidence type="ECO:0000256" key="3">
    <source>
        <dbReference type="ARBA" id="ARBA00022452"/>
    </source>
</evidence>
<dbReference type="NCBIfam" id="TIGR04056">
    <property type="entry name" value="OMP_RagA_SusC"/>
    <property type="match status" value="1"/>
</dbReference>
<dbReference type="GO" id="GO:0009279">
    <property type="term" value="C:cell outer membrane"/>
    <property type="evidence" value="ECO:0007669"/>
    <property type="project" value="UniProtKB-SubCell"/>
</dbReference>
<accession>A0AAW9S264</accession>
<dbReference type="PANTHER" id="PTHR30069">
    <property type="entry name" value="TONB-DEPENDENT OUTER MEMBRANE RECEPTOR"/>
    <property type="match status" value="1"/>
</dbReference>
<keyword evidence="7 8" id="KW-0998">Cell outer membrane</keyword>
<evidence type="ECO:0000256" key="6">
    <source>
        <dbReference type="ARBA" id="ARBA00023136"/>
    </source>
</evidence>
<keyword evidence="3 8" id="KW-1134">Transmembrane beta strand</keyword>
<dbReference type="EMBL" id="JBDKWZ010000003">
    <property type="protein sequence ID" value="MEN7547687.1"/>
    <property type="molecule type" value="Genomic_DNA"/>
</dbReference>
<protein>
    <submittedName>
        <fullName evidence="11">TonB-dependent receptor</fullName>
    </submittedName>
</protein>
<name>A0AAW9S264_9BACT</name>
<keyword evidence="5" id="KW-0732">Signal</keyword>